<protein>
    <submittedName>
        <fullName evidence="2">Uncharacterized protein</fullName>
    </submittedName>
</protein>
<dbReference type="EMBL" id="JBHUFV010000005">
    <property type="protein sequence ID" value="MFD1930722.1"/>
    <property type="molecule type" value="Genomic_DNA"/>
</dbReference>
<dbReference type="Proteomes" id="UP001597368">
    <property type="component" value="Unassembled WGS sequence"/>
</dbReference>
<feature type="region of interest" description="Disordered" evidence="1">
    <location>
        <begin position="164"/>
        <end position="188"/>
    </location>
</feature>
<reference evidence="3" key="1">
    <citation type="journal article" date="2019" name="Int. J. Syst. Evol. Microbiol.">
        <title>The Global Catalogue of Microorganisms (GCM) 10K type strain sequencing project: providing services to taxonomists for standard genome sequencing and annotation.</title>
        <authorList>
            <consortium name="The Broad Institute Genomics Platform"/>
            <consortium name="The Broad Institute Genome Sequencing Center for Infectious Disease"/>
            <person name="Wu L."/>
            <person name="Ma J."/>
        </authorList>
    </citation>
    <scope>NUCLEOTIDE SEQUENCE [LARGE SCALE GENOMIC DNA]</scope>
    <source>
        <strain evidence="3">ICMP 6774ER</strain>
    </source>
</reference>
<accession>A0ABW4SMD7</accession>
<sequence length="188" mass="21048">MARTQPPKRPRLLLQGVGAVVALAVAVGVPTYDRYLKFKDIQPELRTHTVEAGQEITFEHVTWKVAYGTMEAPAGSKHNTPDKQWLKIDITRKAVDKDGTQLTGQPKALLKDRAGRAWQLETLEDKAPVDGHVVGESYVMTKVAVVPSAVAKEVELELRPSFYRSDTPTKDLMKPTTEDDNDVLRFRR</sequence>
<evidence type="ECO:0000313" key="2">
    <source>
        <dbReference type="EMBL" id="MFD1930722.1"/>
    </source>
</evidence>
<gene>
    <name evidence="2" type="ORF">ACFSKW_04435</name>
</gene>
<keyword evidence="3" id="KW-1185">Reference proteome</keyword>
<comment type="caution">
    <text evidence="2">The sequence shown here is derived from an EMBL/GenBank/DDBJ whole genome shotgun (WGS) entry which is preliminary data.</text>
</comment>
<name>A0ABW4SMD7_9ACTN</name>
<proteinExistence type="predicted"/>
<evidence type="ECO:0000256" key="1">
    <source>
        <dbReference type="SAM" id="MobiDB-lite"/>
    </source>
</evidence>
<feature type="compositionally biased region" description="Basic and acidic residues" evidence="1">
    <location>
        <begin position="167"/>
        <end position="188"/>
    </location>
</feature>
<organism evidence="2 3">
    <name type="scientific">Nonomuraea mangrovi</name>
    <dbReference type="NCBI Taxonomy" id="2316207"/>
    <lineage>
        <taxon>Bacteria</taxon>
        <taxon>Bacillati</taxon>
        <taxon>Actinomycetota</taxon>
        <taxon>Actinomycetes</taxon>
        <taxon>Streptosporangiales</taxon>
        <taxon>Streptosporangiaceae</taxon>
        <taxon>Nonomuraea</taxon>
    </lineage>
</organism>
<dbReference type="RefSeq" id="WP_379569391.1">
    <property type="nucleotide sequence ID" value="NZ_JBHUFV010000005.1"/>
</dbReference>
<evidence type="ECO:0000313" key="3">
    <source>
        <dbReference type="Proteomes" id="UP001597368"/>
    </source>
</evidence>